<dbReference type="Gene3D" id="3.90.550.60">
    <property type="match status" value="1"/>
</dbReference>
<evidence type="ECO:0000259" key="1">
    <source>
        <dbReference type="Pfam" id="PF00535"/>
    </source>
</evidence>
<dbReference type="InterPro" id="IPR040492">
    <property type="entry name" value="GlfT2_N"/>
</dbReference>
<dbReference type="Pfam" id="PF17994">
    <property type="entry name" value="Glft2_N"/>
    <property type="match status" value="1"/>
</dbReference>
<dbReference type="SUPFAM" id="SSF53448">
    <property type="entry name" value="Nucleotide-diphospho-sugar transferases"/>
    <property type="match status" value="1"/>
</dbReference>
<accession>A0ABX2PF16</accession>
<dbReference type="InterPro" id="IPR029044">
    <property type="entry name" value="Nucleotide-diphossugar_trans"/>
</dbReference>
<sequence length="615" mass="69719">MTASASSADYTTLQTLMWPEAGICTERMLYVKTEGPAAVSTSRREIQFAAAGSADFGCWFNAFNAEKWKNECALSDLSLLLTGEGTFELSVTLVPRDRSWDTVINDVVTLVAAEPLRIDLSHLLSDPFPNGLLFFSLKAMGQGKLTDACWQTQMAPQRQPDLAIAVTTFKREAYVQRTIERFRTFREASEIGRNIQMIVTDNGQTLSDLIPADKLPEGVIIVPNANLGGAGGFTRGLLQARDTGASHCLFMDDDASVHMESIERTWIFLAYASDPATAVAGSMITETHRWAIWENGALFFTRCLPQFMGTDLRSQFDFSKMELAANKPNPWNFYAGWWYFAFPVDRAEHLAFPFFVRGDDVSFSIVNHFNTVTLNGVVSFQESFIDKESPQTWYLDLRSHMAHHLSLPSLEVGSMGVLKIAAWFMLRNLPRMHYETLSAINLAMEDVIEGPQFFDRNADMAQRRGDLKELTKDEAWKPIARDQALPLRRETHPPAWYRHLMKLTLNGLLVPGFNRLGKKITLHASERGHIGYMWGASEITYLNTDQNKYYTVRHSKASAWRELRRFFANARAFSKKYPELSVQYRLAYNEYTSEPYWRAKLGLTTPAQPHQEAAE</sequence>
<feature type="domain" description="Galactofuranosyltransferase GlfT2 N-terminal" evidence="2">
    <location>
        <begin position="14"/>
        <end position="152"/>
    </location>
</feature>
<keyword evidence="4" id="KW-1185">Reference proteome</keyword>
<name>A0ABX2PF16_9RHOB</name>
<evidence type="ECO:0000259" key="2">
    <source>
        <dbReference type="Pfam" id="PF17994"/>
    </source>
</evidence>
<reference evidence="3 4" key="1">
    <citation type="submission" date="2020-04" db="EMBL/GenBank/DDBJ databases">
        <title>Donghicola sp., a member of the Rhodobacteraceae family isolated from mangrove forest in Thailand.</title>
        <authorList>
            <person name="Charoenyingcharoen P."/>
            <person name="Yukphan P."/>
        </authorList>
    </citation>
    <scope>NUCLEOTIDE SEQUENCE [LARGE SCALE GENOMIC DNA]</scope>
    <source>
        <strain evidence="3 4">C2-DW-16</strain>
    </source>
</reference>
<dbReference type="Pfam" id="PF00535">
    <property type="entry name" value="Glycos_transf_2"/>
    <property type="match status" value="1"/>
</dbReference>
<dbReference type="Proteomes" id="UP000523601">
    <property type="component" value="Unassembled WGS sequence"/>
</dbReference>
<comment type="caution">
    <text evidence="3">The sequence shown here is derived from an EMBL/GenBank/DDBJ whole genome shotgun (WGS) entry which is preliminary data.</text>
</comment>
<proteinExistence type="predicted"/>
<protein>
    <submittedName>
        <fullName evidence="3">Glycosyltransferase</fullName>
    </submittedName>
</protein>
<dbReference type="EMBL" id="JABCJD010000005">
    <property type="protein sequence ID" value="NVO28080.1"/>
    <property type="molecule type" value="Genomic_DNA"/>
</dbReference>
<dbReference type="InterPro" id="IPR001173">
    <property type="entry name" value="Glyco_trans_2-like"/>
</dbReference>
<evidence type="ECO:0000313" key="4">
    <source>
        <dbReference type="Proteomes" id="UP000523601"/>
    </source>
</evidence>
<dbReference type="RefSeq" id="WP_176854641.1">
    <property type="nucleotide sequence ID" value="NZ_JABCJD010000005.1"/>
</dbReference>
<feature type="domain" description="Glycosyltransferase 2-like" evidence="1">
    <location>
        <begin position="164"/>
        <end position="283"/>
    </location>
</feature>
<evidence type="ECO:0000313" key="3">
    <source>
        <dbReference type="EMBL" id="NVO28080.1"/>
    </source>
</evidence>
<gene>
    <name evidence="3" type="ORF">HJ526_11655</name>
</gene>
<organism evidence="3 4">
    <name type="scientific">Donghicola mangrovi</name>
    <dbReference type="NCBI Taxonomy" id="2729614"/>
    <lineage>
        <taxon>Bacteria</taxon>
        <taxon>Pseudomonadati</taxon>
        <taxon>Pseudomonadota</taxon>
        <taxon>Alphaproteobacteria</taxon>
        <taxon>Rhodobacterales</taxon>
        <taxon>Roseobacteraceae</taxon>
        <taxon>Donghicola</taxon>
    </lineage>
</organism>